<dbReference type="Proteomes" id="UP000244904">
    <property type="component" value="Unassembled WGS sequence"/>
</dbReference>
<feature type="transmembrane region" description="Helical" evidence="1">
    <location>
        <begin position="12"/>
        <end position="29"/>
    </location>
</feature>
<keyword evidence="1" id="KW-1133">Transmembrane helix</keyword>
<feature type="transmembrane region" description="Helical" evidence="1">
    <location>
        <begin position="137"/>
        <end position="157"/>
    </location>
</feature>
<keyword evidence="3" id="KW-1185">Reference proteome</keyword>
<gene>
    <name evidence="2" type="ORF">PRI8871_02935</name>
</gene>
<sequence length="278" mass="29964">MIHRSVSAGIRACLVATLISMPAILVPGVDADTTQIVALLALLAGVLTFVEYNSTYPSIIDFRSAPPLNRLRFGTLFVTVFAMTQLQVGSGSPVYGSVQAVAQAFGTVLDIPFSPVRLALLSMPADMPQAAADDFRLYASLAYGVSIATIAIFAVLARALDWPLNNGAFNVLTNLPLFDPTTGGDVLSRMKRDTSINLILGFLLPFLIPAMVKLLSPVMDPLSYVTPQTLIWAICAWAFIPSSMFIRGIALWRISGLIEEKRRRAYAQQDDGDGLQAA</sequence>
<dbReference type="EMBL" id="OMOJ01000007">
    <property type="protein sequence ID" value="SPF81117.1"/>
    <property type="molecule type" value="Genomic_DNA"/>
</dbReference>
<feature type="transmembrane region" description="Helical" evidence="1">
    <location>
        <begin position="230"/>
        <end position="254"/>
    </location>
</feature>
<feature type="transmembrane region" description="Helical" evidence="1">
    <location>
        <begin position="35"/>
        <end position="52"/>
    </location>
</feature>
<name>A0A2R8AYT3_9RHOB</name>
<evidence type="ECO:0000313" key="3">
    <source>
        <dbReference type="Proteomes" id="UP000244904"/>
    </source>
</evidence>
<reference evidence="3" key="1">
    <citation type="submission" date="2018-03" db="EMBL/GenBank/DDBJ databases">
        <authorList>
            <person name="Rodrigo-Torres L."/>
            <person name="Arahal R. D."/>
            <person name="Lucena T."/>
        </authorList>
    </citation>
    <scope>NUCLEOTIDE SEQUENCE [LARGE SCALE GENOMIC DNA]</scope>
    <source>
        <strain evidence="3">CECT 8871</strain>
    </source>
</reference>
<evidence type="ECO:0000256" key="1">
    <source>
        <dbReference type="SAM" id="Phobius"/>
    </source>
</evidence>
<feature type="transmembrane region" description="Helical" evidence="1">
    <location>
        <begin position="73"/>
        <end position="90"/>
    </location>
</feature>
<keyword evidence="1" id="KW-0812">Transmembrane</keyword>
<dbReference type="RefSeq" id="WP_245897876.1">
    <property type="nucleotide sequence ID" value="NZ_OMOJ01000007.1"/>
</dbReference>
<organism evidence="2 3">
    <name type="scientific">Pseudoprimorskyibacter insulae</name>
    <dbReference type="NCBI Taxonomy" id="1695997"/>
    <lineage>
        <taxon>Bacteria</taxon>
        <taxon>Pseudomonadati</taxon>
        <taxon>Pseudomonadota</taxon>
        <taxon>Alphaproteobacteria</taxon>
        <taxon>Rhodobacterales</taxon>
        <taxon>Paracoccaceae</taxon>
        <taxon>Pseudoprimorskyibacter</taxon>
    </lineage>
</organism>
<proteinExistence type="predicted"/>
<feature type="transmembrane region" description="Helical" evidence="1">
    <location>
        <begin position="198"/>
        <end position="218"/>
    </location>
</feature>
<protein>
    <submittedName>
        <fullName evidence="2">Uncharacterized protein</fullName>
    </submittedName>
</protein>
<dbReference type="AlphaFoldDB" id="A0A2R8AYT3"/>
<accession>A0A2R8AYT3</accession>
<evidence type="ECO:0000313" key="2">
    <source>
        <dbReference type="EMBL" id="SPF81117.1"/>
    </source>
</evidence>
<keyword evidence="1" id="KW-0472">Membrane</keyword>